<dbReference type="OrthoDB" id="8596207at2"/>
<evidence type="ECO:0000313" key="3">
    <source>
        <dbReference type="EMBL" id="CQR32037.1"/>
    </source>
</evidence>
<sequence>MTLLELITGEDNATLEPAYCWWALAILVGLGLEVYAVLSGKPFDLQQYGIGIGALLAGAGFSKHLGS</sequence>
<reference evidence="3 5" key="4">
    <citation type="submission" date="2015-03" db="EMBL/GenBank/DDBJ databases">
        <authorList>
            <person name="Regsiter A."/>
            <person name="william w."/>
        </authorList>
    </citation>
    <scope>NUCLEOTIDE SEQUENCE [LARGE SCALE GENOMIC DNA]</scope>
    <source>
        <strain evidence="3 5">CB1</strain>
    </source>
</reference>
<dbReference type="AlphaFoldDB" id="D6CTL9"/>
<reference key="1">
    <citation type="submission" date="2009-07" db="EMBL/GenBank/DDBJ databases">
        <authorList>
            <person name="Genoscope - CEA"/>
        </authorList>
    </citation>
    <scope>NUCLEOTIDE SEQUENCE</scope>
    <source>
        <strain>3As</strain>
    </source>
</reference>
<reference evidence="4" key="2">
    <citation type="journal article" date="2010" name="PLoS Genet.">
        <title>Structure, function, and evolution of the Thiomonas spp. genome.</title>
        <authorList>
            <person name="Arsene-Ploetze F."/>
            <person name="Koechler S."/>
            <person name="Marchal M."/>
            <person name="Coppee J.Y."/>
            <person name="Chandler M."/>
            <person name="Bonnefoy V."/>
            <person name="Brochier-Armanet C."/>
            <person name="Barakat M."/>
            <person name="Barbe V."/>
            <person name="Battaglia-Brunet F."/>
            <person name="Bruneel O."/>
            <person name="Bryan C.G."/>
            <person name="Cleiss-Arnold J."/>
            <person name="Cruveiller S."/>
            <person name="Erhardt M."/>
            <person name="Heinrich-Salmeron A."/>
            <person name="Hommais F."/>
            <person name="Joulian C."/>
            <person name="Krin E."/>
            <person name="Lieutaud A."/>
            <person name="Lievremont D."/>
            <person name="Michel C."/>
            <person name="Muller D."/>
            <person name="Ortet P."/>
            <person name="Proux C."/>
            <person name="Siguier P."/>
            <person name="Roche D."/>
            <person name="Rouy Z."/>
            <person name="Salvignol G."/>
            <person name="Slyemi D."/>
            <person name="Talla E."/>
            <person name="Weiss S."/>
            <person name="Weissenbach J."/>
            <person name="Medigue C."/>
            <person name="Bertin P.N."/>
        </authorList>
    </citation>
    <scope>NUCLEOTIDE SEQUENCE [LARGE SCALE GENOMIC DNA]</scope>
    <source>
        <strain evidence="4">DSM 22701 / CIP 110005 / 3As</strain>
    </source>
</reference>
<feature type="transmembrane region" description="Helical" evidence="1">
    <location>
        <begin position="20"/>
        <end position="38"/>
    </location>
</feature>
<keyword evidence="1" id="KW-0472">Membrane</keyword>
<dbReference type="HOGENOM" id="CLU_2811094_0_0_4"/>
<dbReference type="eggNOG" id="ENOG502ZVFU">
    <property type="taxonomic scope" value="Bacteria"/>
</dbReference>
<proteinExistence type="predicted"/>
<dbReference type="KEGG" id="thi:THI_1975"/>
<protein>
    <submittedName>
        <fullName evidence="2">Uncharacterized protein</fullName>
    </submittedName>
</protein>
<organism evidence="2 4">
    <name type="scientific">Thiomonas arsenitoxydans (strain DSM 22701 / CIP 110005 / 3As)</name>
    <dbReference type="NCBI Taxonomy" id="426114"/>
    <lineage>
        <taxon>Bacteria</taxon>
        <taxon>Pseudomonadati</taxon>
        <taxon>Pseudomonadota</taxon>
        <taxon>Betaproteobacteria</taxon>
        <taxon>Burkholderiales</taxon>
        <taxon>Thiomonas</taxon>
    </lineage>
</organism>
<reference evidence="2" key="3">
    <citation type="submission" date="2010-07" db="EMBL/GenBank/DDBJ databases">
        <authorList>
            <person name="Genoscope - CEA"/>
        </authorList>
    </citation>
    <scope>NUCLEOTIDE SEQUENCE</scope>
    <source>
        <strain evidence="2">3As</strain>
    </source>
</reference>
<evidence type="ECO:0000313" key="2">
    <source>
        <dbReference type="EMBL" id="CAZ88638.1"/>
    </source>
</evidence>
<dbReference type="RefSeq" id="WP_013105957.1">
    <property type="nucleotide sequence ID" value="NC_014145.1"/>
</dbReference>
<evidence type="ECO:0000313" key="4">
    <source>
        <dbReference type="Proteomes" id="UP000002372"/>
    </source>
</evidence>
<dbReference type="EMBL" id="CTRI01000012">
    <property type="protein sequence ID" value="CQR32037.1"/>
    <property type="molecule type" value="Genomic_DNA"/>
</dbReference>
<dbReference type="Proteomes" id="UP000002372">
    <property type="component" value="Chromosome"/>
</dbReference>
<dbReference type="EMBL" id="FP475956">
    <property type="protein sequence ID" value="CAZ88638.1"/>
    <property type="molecule type" value="Genomic_DNA"/>
</dbReference>
<evidence type="ECO:0000313" key="5">
    <source>
        <dbReference type="Proteomes" id="UP000078599"/>
    </source>
</evidence>
<name>D6CTL9_THIA3</name>
<accession>D6CTL9</accession>
<keyword evidence="1" id="KW-1133">Transmembrane helix</keyword>
<dbReference type="Proteomes" id="UP000078599">
    <property type="component" value="Unassembled WGS sequence"/>
</dbReference>
<evidence type="ECO:0000256" key="1">
    <source>
        <dbReference type="SAM" id="Phobius"/>
    </source>
</evidence>
<keyword evidence="1" id="KW-0812">Transmembrane</keyword>
<gene>
    <name evidence="2" type="ordered locus">THI_1975</name>
    <name evidence="3" type="ORF">THICB1_20052</name>
</gene>
<keyword evidence="5" id="KW-1185">Reference proteome</keyword>